<dbReference type="PANTHER" id="PTHR46652">
    <property type="entry name" value="LEUCINE-RICH REPEAT AND IQ DOMAIN-CONTAINING PROTEIN 1-RELATED"/>
    <property type="match status" value="1"/>
</dbReference>
<evidence type="ECO:0000313" key="11">
    <source>
        <dbReference type="Proteomes" id="UP001491552"/>
    </source>
</evidence>
<dbReference type="Pfam" id="PF14559">
    <property type="entry name" value="TPR_19"/>
    <property type="match status" value="1"/>
</dbReference>
<dbReference type="Gene3D" id="3.80.10.10">
    <property type="entry name" value="Ribonuclease Inhibitor"/>
    <property type="match status" value="1"/>
</dbReference>
<reference evidence="10 11" key="1">
    <citation type="submission" date="2024-03" db="EMBL/GenBank/DDBJ databases">
        <title>Human intestinal bacterial collection.</title>
        <authorList>
            <person name="Pauvert C."/>
            <person name="Hitch T.C.A."/>
            <person name="Clavel T."/>
        </authorList>
    </citation>
    <scope>NUCLEOTIDE SEQUENCE [LARGE SCALE GENOMIC DNA]</scope>
    <source>
        <strain evidence="10 11">CLA-AA-H192</strain>
    </source>
</reference>
<evidence type="ECO:0000256" key="8">
    <source>
        <dbReference type="ARBA" id="ARBA00023204"/>
    </source>
</evidence>
<organism evidence="10 11">
    <name type="scientific">Faecousia intestinalis</name>
    <dbReference type="NCBI Taxonomy" id="3133167"/>
    <lineage>
        <taxon>Bacteria</taxon>
        <taxon>Bacillati</taxon>
        <taxon>Bacillota</taxon>
        <taxon>Clostridia</taxon>
        <taxon>Eubacteriales</taxon>
        <taxon>Oscillospiraceae</taxon>
        <taxon>Faecousia</taxon>
    </lineage>
</organism>
<dbReference type="Gene3D" id="1.25.40.10">
    <property type="entry name" value="Tetratricopeptide repeat domain"/>
    <property type="match status" value="1"/>
</dbReference>
<accession>A0ABV1G369</accession>
<dbReference type="InterPro" id="IPR032675">
    <property type="entry name" value="LRR_dom_sf"/>
</dbReference>
<dbReference type="SMART" id="SM00369">
    <property type="entry name" value="LRR_TYP"/>
    <property type="match status" value="4"/>
</dbReference>
<keyword evidence="4" id="KW-0433">Leucine-rich repeat</keyword>
<dbReference type="SUPFAM" id="SSF52058">
    <property type="entry name" value="L domain-like"/>
    <property type="match status" value="1"/>
</dbReference>
<keyword evidence="6" id="KW-0227">DNA damage</keyword>
<dbReference type="PROSITE" id="PS50005">
    <property type="entry name" value="TPR"/>
    <property type="match status" value="1"/>
</dbReference>
<keyword evidence="8" id="KW-0234">DNA repair</keyword>
<evidence type="ECO:0000256" key="5">
    <source>
        <dbReference type="ARBA" id="ARBA00022737"/>
    </source>
</evidence>
<keyword evidence="9" id="KW-0802">TPR repeat</keyword>
<dbReference type="SUPFAM" id="SSF48452">
    <property type="entry name" value="TPR-like"/>
    <property type="match status" value="1"/>
</dbReference>
<dbReference type="PANTHER" id="PTHR46652:SF3">
    <property type="entry name" value="LEUCINE-RICH REPEAT-CONTAINING PROTEIN 9"/>
    <property type="match status" value="1"/>
</dbReference>
<keyword evidence="5" id="KW-0677">Repeat</keyword>
<keyword evidence="7" id="KW-0156">Chromatin regulator</keyword>
<dbReference type="PROSITE" id="PS51450">
    <property type="entry name" value="LRR"/>
    <property type="match status" value="7"/>
</dbReference>
<evidence type="ECO:0000256" key="6">
    <source>
        <dbReference type="ARBA" id="ARBA00022763"/>
    </source>
</evidence>
<comment type="subcellular location">
    <subcellularLocation>
        <location evidence="1">Chromosome</location>
    </subcellularLocation>
</comment>
<evidence type="ECO:0000256" key="1">
    <source>
        <dbReference type="ARBA" id="ARBA00004286"/>
    </source>
</evidence>
<evidence type="ECO:0000256" key="9">
    <source>
        <dbReference type="PROSITE-ProRule" id="PRU00339"/>
    </source>
</evidence>
<dbReference type="InterPro" id="IPR001611">
    <property type="entry name" value="Leu-rich_rpt"/>
</dbReference>
<keyword evidence="11" id="KW-1185">Reference proteome</keyword>
<comment type="caution">
    <text evidence="10">The sequence shown here is derived from an EMBL/GenBank/DDBJ whole genome shotgun (WGS) entry which is preliminary data.</text>
</comment>
<evidence type="ECO:0000256" key="2">
    <source>
        <dbReference type="ARBA" id="ARBA00010999"/>
    </source>
</evidence>
<dbReference type="InterPro" id="IPR019734">
    <property type="entry name" value="TPR_rpt"/>
</dbReference>
<dbReference type="EMBL" id="JBBMFF010000072">
    <property type="protein sequence ID" value="MEQ2509847.1"/>
    <property type="molecule type" value="Genomic_DNA"/>
</dbReference>
<comment type="similarity">
    <text evidence="2">Belongs to the Tonsoku family.</text>
</comment>
<evidence type="ECO:0000313" key="10">
    <source>
        <dbReference type="EMBL" id="MEQ2509847.1"/>
    </source>
</evidence>
<dbReference type="RefSeq" id="WP_349134557.1">
    <property type="nucleotide sequence ID" value="NZ_JBBMFF010000072.1"/>
</dbReference>
<sequence>MKKALILLVVLVLLAGLLFGLYHFLWTADNFAALGEKAMKSGNYARAVDRYTTAVSLAPDNVDYVLALADACLADGSYTRAERTLVEAIRTAPSEQLYRRLSATYVAQDKLLDAQQMLDSITDPAIRASLEAARPAAPALTPDGGEFSDYITVSVSAPTGTVYVSVTEQYPSTADAPYAEPIALPAGSTHVSAIAVSDDGLVSPLTEADYLIVGVVEEVTFTDSAFEQYVRDLILKPSPSVIYTSDLWAVTEFVMPEEVADFSDLHYFTGLHSLTIHNGMFDDYTFLMEMPYLEKLDLSGSLVSAQTLEYIGTLTDLSDLNLSGCGLSNIVALSGAKAMEHLDLSDNSISNIGALSNYSGLKTVDLSRNAITAIDALDGLTKLTALDLSENDITSVSALAKCTEMTELKLASNRITSVAPLSGMRALTKLDLSKNALTDVSGLGSCLQLTELRLSDNQLENVDSAASLVNLTYLDMSHNLVKELPPFTETCRLQQFYGSYNQLSDISGLAGLPELNYVDVDYNTDITDIECLKACQNLVQVNAFGTKITHVTELSDMGVVVYWDPTSTIAG</sequence>
<feature type="repeat" description="TPR" evidence="9">
    <location>
        <begin position="28"/>
        <end position="61"/>
    </location>
</feature>
<proteinExistence type="inferred from homology"/>
<evidence type="ECO:0000256" key="7">
    <source>
        <dbReference type="ARBA" id="ARBA00022853"/>
    </source>
</evidence>
<gene>
    <name evidence="10" type="ORF">WMO66_01065</name>
</gene>
<dbReference type="Pfam" id="PF13855">
    <property type="entry name" value="LRR_8"/>
    <property type="match status" value="2"/>
</dbReference>
<keyword evidence="3" id="KW-0158">Chromosome</keyword>
<name>A0ABV1G369_9FIRM</name>
<dbReference type="SMART" id="SM00365">
    <property type="entry name" value="LRR_SD22"/>
    <property type="match status" value="7"/>
</dbReference>
<evidence type="ECO:0000256" key="3">
    <source>
        <dbReference type="ARBA" id="ARBA00022454"/>
    </source>
</evidence>
<dbReference type="InterPro" id="IPR050836">
    <property type="entry name" value="SDS22/Internalin_LRR"/>
</dbReference>
<protein>
    <submittedName>
        <fullName evidence="10">Leucine-rich repeat domain-containing protein</fullName>
    </submittedName>
</protein>
<dbReference type="Proteomes" id="UP001491552">
    <property type="component" value="Unassembled WGS sequence"/>
</dbReference>
<dbReference type="InterPro" id="IPR011990">
    <property type="entry name" value="TPR-like_helical_dom_sf"/>
</dbReference>
<evidence type="ECO:0000256" key="4">
    <source>
        <dbReference type="ARBA" id="ARBA00022614"/>
    </source>
</evidence>
<dbReference type="InterPro" id="IPR003591">
    <property type="entry name" value="Leu-rich_rpt_typical-subtyp"/>
</dbReference>